<sequence length="118" mass="13063">MSKKEISLATVKEHNKPEDLWVIIEDKVYDVTKFQNEHPGGEDSLIEVAGRDGTREFLMAGHSSEAREIMVKYYLGDLAASDRKKKCPVSCKGIGLTIGAVVLGITLVYVLKRGLNKN</sequence>
<dbReference type="FunCoup" id="B4MSF9">
    <property type="interactions" value="63"/>
</dbReference>
<evidence type="ECO:0000256" key="13">
    <source>
        <dbReference type="ARBA" id="ARBA00039806"/>
    </source>
</evidence>
<dbReference type="PRINTS" id="PR00363">
    <property type="entry name" value="CYTOCHROMEB5"/>
</dbReference>
<evidence type="ECO:0000256" key="6">
    <source>
        <dbReference type="ARBA" id="ARBA00022824"/>
    </source>
</evidence>
<evidence type="ECO:0000256" key="12">
    <source>
        <dbReference type="ARBA" id="ARBA00038168"/>
    </source>
</evidence>
<dbReference type="Proteomes" id="UP000007798">
    <property type="component" value="Unassembled WGS sequence"/>
</dbReference>
<organism evidence="16 17">
    <name type="scientific">Drosophila willistoni</name>
    <name type="common">Fruit fly</name>
    <dbReference type="NCBI Taxonomy" id="7260"/>
    <lineage>
        <taxon>Eukaryota</taxon>
        <taxon>Metazoa</taxon>
        <taxon>Ecdysozoa</taxon>
        <taxon>Arthropoda</taxon>
        <taxon>Hexapoda</taxon>
        <taxon>Insecta</taxon>
        <taxon>Pterygota</taxon>
        <taxon>Neoptera</taxon>
        <taxon>Endopterygota</taxon>
        <taxon>Diptera</taxon>
        <taxon>Brachycera</taxon>
        <taxon>Muscomorpha</taxon>
        <taxon>Ephydroidea</taxon>
        <taxon>Drosophilidae</taxon>
        <taxon>Drosophila</taxon>
        <taxon>Sophophora</taxon>
    </lineage>
</organism>
<dbReference type="InterPro" id="IPR050668">
    <property type="entry name" value="Cytochrome_b5"/>
</dbReference>
<dbReference type="InterPro" id="IPR036400">
    <property type="entry name" value="Cyt_B5-like_heme/steroid_sf"/>
</dbReference>
<comment type="subcellular location">
    <subcellularLocation>
        <location evidence="1">Endoplasmic reticulum membrane</location>
        <topology evidence="1">Single-pass membrane protein</topology>
        <orientation evidence="1">Cytoplasmic side</orientation>
    </subcellularLocation>
    <subcellularLocation>
        <location evidence="11">Microsome membrane</location>
        <topology evidence="11">Single-pass membrane protein</topology>
        <orientation evidence="11">Cytoplasmic side</orientation>
    </subcellularLocation>
</comment>
<evidence type="ECO:0000256" key="14">
    <source>
        <dbReference type="SAM" id="Phobius"/>
    </source>
</evidence>
<evidence type="ECO:0000313" key="17">
    <source>
        <dbReference type="Proteomes" id="UP000007798"/>
    </source>
</evidence>
<comment type="similarity">
    <text evidence="12">Belongs to the cytochrome b5 family.</text>
</comment>
<accession>B4MSF9</accession>
<keyword evidence="3" id="KW-0349">Heme</keyword>
<dbReference type="Gene3D" id="3.10.120.10">
    <property type="entry name" value="Cytochrome b5-like heme/steroid binding domain"/>
    <property type="match status" value="1"/>
</dbReference>
<dbReference type="GO" id="GO:0020037">
    <property type="term" value="F:heme binding"/>
    <property type="evidence" value="ECO:0007669"/>
    <property type="project" value="TreeGrafter"/>
</dbReference>
<evidence type="ECO:0000256" key="10">
    <source>
        <dbReference type="ARBA" id="ARBA00023136"/>
    </source>
</evidence>
<evidence type="ECO:0000259" key="15">
    <source>
        <dbReference type="PROSITE" id="PS50255"/>
    </source>
</evidence>
<keyword evidence="4 14" id="KW-0812">Transmembrane</keyword>
<dbReference type="OrthoDB" id="260519at2759"/>
<dbReference type="AlphaFoldDB" id="B4MSF9"/>
<dbReference type="SMART" id="SM01117">
    <property type="entry name" value="Cyt-b5"/>
    <property type="match status" value="1"/>
</dbReference>
<dbReference type="OMA" id="AYFAWRY"/>
<keyword evidence="17" id="KW-1185">Reference proteome</keyword>
<proteinExistence type="inferred from homology"/>
<feature type="transmembrane region" description="Helical" evidence="14">
    <location>
        <begin position="93"/>
        <end position="111"/>
    </location>
</feature>
<keyword evidence="9" id="KW-0408">Iron</keyword>
<dbReference type="HOGENOM" id="CLU_102602_3_2_1"/>
<reference evidence="16 17" key="1">
    <citation type="journal article" date="2007" name="Nature">
        <title>Evolution of genes and genomes on the Drosophila phylogeny.</title>
        <authorList>
            <consortium name="Drosophila 12 Genomes Consortium"/>
            <person name="Clark A.G."/>
            <person name="Eisen M.B."/>
            <person name="Smith D.R."/>
            <person name="Bergman C.M."/>
            <person name="Oliver B."/>
            <person name="Markow T.A."/>
            <person name="Kaufman T.C."/>
            <person name="Kellis M."/>
            <person name="Gelbart W."/>
            <person name="Iyer V.N."/>
            <person name="Pollard D.A."/>
            <person name="Sackton T.B."/>
            <person name="Larracuente A.M."/>
            <person name="Singh N.D."/>
            <person name="Abad J.P."/>
            <person name="Abt D.N."/>
            <person name="Adryan B."/>
            <person name="Aguade M."/>
            <person name="Akashi H."/>
            <person name="Anderson W.W."/>
            <person name="Aquadro C.F."/>
            <person name="Ardell D.H."/>
            <person name="Arguello R."/>
            <person name="Artieri C.G."/>
            <person name="Barbash D.A."/>
            <person name="Barker D."/>
            <person name="Barsanti P."/>
            <person name="Batterham P."/>
            <person name="Batzoglou S."/>
            <person name="Begun D."/>
            <person name="Bhutkar A."/>
            <person name="Blanco E."/>
            <person name="Bosak S.A."/>
            <person name="Bradley R.K."/>
            <person name="Brand A.D."/>
            <person name="Brent M.R."/>
            <person name="Brooks A.N."/>
            <person name="Brown R.H."/>
            <person name="Butlin R.K."/>
            <person name="Caggese C."/>
            <person name="Calvi B.R."/>
            <person name="Bernardo de Carvalho A."/>
            <person name="Caspi A."/>
            <person name="Castrezana S."/>
            <person name="Celniker S.E."/>
            <person name="Chang J.L."/>
            <person name="Chapple C."/>
            <person name="Chatterji S."/>
            <person name="Chinwalla A."/>
            <person name="Civetta A."/>
            <person name="Clifton S.W."/>
            <person name="Comeron J.M."/>
            <person name="Costello J.C."/>
            <person name="Coyne J.A."/>
            <person name="Daub J."/>
            <person name="David R.G."/>
            <person name="Delcher A.L."/>
            <person name="Delehaunty K."/>
            <person name="Do C.B."/>
            <person name="Ebling H."/>
            <person name="Edwards K."/>
            <person name="Eickbush T."/>
            <person name="Evans J.D."/>
            <person name="Filipski A."/>
            <person name="Findeiss S."/>
            <person name="Freyhult E."/>
            <person name="Fulton L."/>
            <person name="Fulton R."/>
            <person name="Garcia A.C."/>
            <person name="Gardiner A."/>
            <person name="Garfield D.A."/>
            <person name="Garvin B.E."/>
            <person name="Gibson G."/>
            <person name="Gilbert D."/>
            <person name="Gnerre S."/>
            <person name="Godfrey J."/>
            <person name="Good R."/>
            <person name="Gotea V."/>
            <person name="Gravely B."/>
            <person name="Greenberg A.J."/>
            <person name="Griffiths-Jones S."/>
            <person name="Gross S."/>
            <person name="Guigo R."/>
            <person name="Gustafson E.A."/>
            <person name="Haerty W."/>
            <person name="Hahn M.W."/>
            <person name="Halligan D.L."/>
            <person name="Halpern A.L."/>
            <person name="Halter G.M."/>
            <person name="Han M.V."/>
            <person name="Heger A."/>
            <person name="Hillier L."/>
            <person name="Hinrichs A.S."/>
            <person name="Holmes I."/>
            <person name="Hoskins R.A."/>
            <person name="Hubisz M.J."/>
            <person name="Hultmark D."/>
            <person name="Huntley M.A."/>
            <person name="Jaffe D.B."/>
            <person name="Jagadeeshan S."/>
            <person name="Jeck W.R."/>
            <person name="Johnson J."/>
            <person name="Jones C.D."/>
            <person name="Jordan W.C."/>
            <person name="Karpen G.H."/>
            <person name="Kataoka E."/>
            <person name="Keightley P.D."/>
            <person name="Kheradpour P."/>
            <person name="Kirkness E.F."/>
            <person name="Koerich L.B."/>
            <person name="Kristiansen K."/>
            <person name="Kudrna D."/>
            <person name="Kulathinal R.J."/>
            <person name="Kumar S."/>
            <person name="Kwok R."/>
            <person name="Lander E."/>
            <person name="Langley C.H."/>
            <person name="Lapoint R."/>
            <person name="Lazzaro B.P."/>
            <person name="Lee S.J."/>
            <person name="Levesque L."/>
            <person name="Li R."/>
            <person name="Lin C.F."/>
            <person name="Lin M.F."/>
            <person name="Lindblad-Toh K."/>
            <person name="Llopart A."/>
            <person name="Long M."/>
            <person name="Low L."/>
            <person name="Lozovsky E."/>
            <person name="Lu J."/>
            <person name="Luo M."/>
            <person name="Machado C.A."/>
            <person name="Makalowski W."/>
            <person name="Marzo M."/>
            <person name="Matsuda M."/>
            <person name="Matzkin L."/>
            <person name="McAllister B."/>
            <person name="McBride C.S."/>
            <person name="McKernan B."/>
            <person name="McKernan K."/>
            <person name="Mendez-Lago M."/>
            <person name="Minx P."/>
            <person name="Mollenhauer M.U."/>
            <person name="Montooth K."/>
            <person name="Mount S.M."/>
            <person name="Mu X."/>
            <person name="Myers E."/>
            <person name="Negre B."/>
            <person name="Newfeld S."/>
            <person name="Nielsen R."/>
            <person name="Noor M.A."/>
            <person name="O'Grady P."/>
            <person name="Pachter L."/>
            <person name="Papaceit M."/>
            <person name="Parisi M.J."/>
            <person name="Parisi M."/>
            <person name="Parts L."/>
            <person name="Pedersen J.S."/>
            <person name="Pesole G."/>
            <person name="Phillippy A.M."/>
            <person name="Ponting C.P."/>
            <person name="Pop M."/>
            <person name="Porcelli D."/>
            <person name="Powell J.R."/>
            <person name="Prohaska S."/>
            <person name="Pruitt K."/>
            <person name="Puig M."/>
            <person name="Quesneville H."/>
            <person name="Ram K.R."/>
            <person name="Rand D."/>
            <person name="Rasmussen M.D."/>
            <person name="Reed L.K."/>
            <person name="Reenan R."/>
            <person name="Reily A."/>
            <person name="Remington K.A."/>
            <person name="Rieger T.T."/>
            <person name="Ritchie M.G."/>
            <person name="Robin C."/>
            <person name="Rogers Y.H."/>
            <person name="Rohde C."/>
            <person name="Rozas J."/>
            <person name="Rubenfield M.J."/>
            <person name="Ruiz A."/>
            <person name="Russo S."/>
            <person name="Salzberg S.L."/>
            <person name="Sanchez-Gracia A."/>
            <person name="Saranga D.J."/>
            <person name="Sato H."/>
            <person name="Schaeffer S.W."/>
            <person name="Schatz M.C."/>
            <person name="Schlenke T."/>
            <person name="Schwartz R."/>
            <person name="Segarra C."/>
            <person name="Singh R.S."/>
            <person name="Sirot L."/>
            <person name="Sirota M."/>
            <person name="Sisneros N.B."/>
            <person name="Smith C.D."/>
            <person name="Smith T.F."/>
            <person name="Spieth J."/>
            <person name="Stage D.E."/>
            <person name="Stark A."/>
            <person name="Stephan W."/>
            <person name="Strausberg R.L."/>
            <person name="Strempel S."/>
            <person name="Sturgill D."/>
            <person name="Sutton G."/>
            <person name="Sutton G.G."/>
            <person name="Tao W."/>
            <person name="Teichmann S."/>
            <person name="Tobari Y.N."/>
            <person name="Tomimura Y."/>
            <person name="Tsolas J.M."/>
            <person name="Valente V.L."/>
            <person name="Venter E."/>
            <person name="Venter J.C."/>
            <person name="Vicario S."/>
            <person name="Vieira F.G."/>
            <person name="Vilella A.J."/>
            <person name="Villasante A."/>
            <person name="Walenz B."/>
            <person name="Wang J."/>
            <person name="Wasserman M."/>
            <person name="Watts T."/>
            <person name="Wilson D."/>
            <person name="Wilson R.K."/>
            <person name="Wing R.A."/>
            <person name="Wolfner M.F."/>
            <person name="Wong A."/>
            <person name="Wong G.K."/>
            <person name="Wu C.I."/>
            <person name="Wu G."/>
            <person name="Yamamoto D."/>
            <person name="Yang H.P."/>
            <person name="Yang S.P."/>
            <person name="Yorke J.A."/>
            <person name="Yoshida K."/>
            <person name="Zdobnov E."/>
            <person name="Zhang P."/>
            <person name="Zhang Y."/>
            <person name="Zimin A.V."/>
            <person name="Baldwin J."/>
            <person name="Abdouelleil A."/>
            <person name="Abdulkadir J."/>
            <person name="Abebe A."/>
            <person name="Abera B."/>
            <person name="Abreu J."/>
            <person name="Acer S.C."/>
            <person name="Aftuck L."/>
            <person name="Alexander A."/>
            <person name="An P."/>
            <person name="Anderson E."/>
            <person name="Anderson S."/>
            <person name="Arachi H."/>
            <person name="Azer M."/>
            <person name="Bachantsang P."/>
            <person name="Barry A."/>
            <person name="Bayul T."/>
            <person name="Berlin A."/>
            <person name="Bessette D."/>
            <person name="Bloom T."/>
            <person name="Blye J."/>
            <person name="Boguslavskiy L."/>
            <person name="Bonnet C."/>
            <person name="Boukhgalter B."/>
            <person name="Bourzgui I."/>
            <person name="Brown A."/>
            <person name="Cahill P."/>
            <person name="Channer S."/>
            <person name="Cheshatsang Y."/>
            <person name="Chuda L."/>
            <person name="Citroen M."/>
            <person name="Collymore A."/>
            <person name="Cooke P."/>
            <person name="Costello M."/>
            <person name="D'Aco K."/>
            <person name="Daza R."/>
            <person name="De Haan G."/>
            <person name="DeGray S."/>
            <person name="DeMaso C."/>
            <person name="Dhargay N."/>
            <person name="Dooley K."/>
            <person name="Dooley E."/>
            <person name="Doricent M."/>
            <person name="Dorje P."/>
            <person name="Dorjee K."/>
            <person name="Dupes A."/>
            <person name="Elong R."/>
            <person name="Falk J."/>
            <person name="Farina A."/>
            <person name="Faro S."/>
            <person name="Ferguson D."/>
            <person name="Fisher S."/>
            <person name="Foley C.D."/>
            <person name="Franke A."/>
            <person name="Friedrich D."/>
            <person name="Gadbois L."/>
            <person name="Gearin G."/>
            <person name="Gearin C.R."/>
            <person name="Giannoukos G."/>
            <person name="Goode T."/>
            <person name="Graham J."/>
            <person name="Grandbois E."/>
            <person name="Grewal S."/>
            <person name="Gyaltsen K."/>
            <person name="Hafez N."/>
            <person name="Hagos B."/>
            <person name="Hall J."/>
            <person name="Henson C."/>
            <person name="Hollinger A."/>
            <person name="Honan T."/>
            <person name="Huard M.D."/>
            <person name="Hughes L."/>
            <person name="Hurhula B."/>
            <person name="Husby M.E."/>
            <person name="Kamat A."/>
            <person name="Kanga B."/>
            <person name="Kashin S."/>
            <person name="Khazanovich D."/>
            <person name="Kisner P."/>
            <person name="Lance K."/>
            <person name="Lara M."/>
            <person name="Lee W."/>
            <person name="Lennon N."/>
            <person name="Letendre F."/>
            <person name="LeVine R."/>
            <person name="Lipovsky A."/>
            <person name="Liu X."/>
            <person name="Liu J."/>
            <person name="Liu S."/>
            <person name="Lokyitsang T."/>
            <person name="Lokyitsang Y."/>
            <person name="Lubonja R."/>
            <person name="Lui A."/>
            <person name="MacDonald P."/>
            <person name="Magnisalis V."/>
            <person name="Maru K."/>
            <person name="Matthews C."/>
            <person name="McCusker W."/>
            <person name="McDonough S."/>
            <person name="Mehta T."/>
            <person name="Meldrim J."/>
            <person name="Meneus L."/>
            <person name="Mihai O."/>
            <person name="Mihalev A."/>
            <person name="Mihova T."/>
            <person name="Mittelman R."/>
            <person name="Mlenga V."/>
            <person name="Montmayeur A."/>
            <person name="Mulrain L."/>
            <person name="Navidi A."/>
            <person name="Naylor J."/>
            <person name="Negash T."/>
            <person name="Nguyen T."/>
            <person name="Nguyen N."/>
            <person name="Nicol R."/>
            <person name="Norbu C."/>
            <person name="Norbu N."/>
            <person name="Novod N."/>
            <person name="O'Neill B."/>
            <person name="Osman S."/>
            <person name="Markiewicz E."/>
            <person name="Oyono O.L."/>
            <person name="Patti C."/>
            <person name="Phunkhang P."/>
            <person name="Pierre F."/>
            <person name="Priest M."/>
            <person name="Raghuraman S."/>
            <person name="Rege F."/>
            <person name="Reyes R."/>
            <person name="Rise C."/>
            <person name="Rogov P."/>
            <person name="Ross K."/>
            <person name="Ryan E."/>
            <person name="Settipalli S."/>
            <person name="Shea T."/>
            <person name="Sherpa N."/>
            <person name="Shi L."/>
            <person name="Shih D."/>
            <person name="Sparrow T."/>
            <person name="Spaulding J."/>
            <person name="Stalker J."/>
            <person name="Stange-Thomann N."/>
            <person name="Stavropoulos S."/>
            <person name="Stone C."/>
            <person name="Strader C."/>
            <person name="Tesfaye S."/>
            <person name="Thomson T."/>
            <person name="Thoulutsang Y."/>
            <person name="Thoulutsang D."/>
            <person name="Topham K."/>
            <person name="Topping I."/>
            <person name="Tsamla T."/>
            <person name="Vassiliev H."/>
            <person name="Vo A."/>
            <person name="Wangchuk T."/>
            <person name="Wangdi T."/>
            <person name="Weiand M."/>
            <person name="Wilkinson J."/>
            <person name="Wilson A."/>
            <person name="Yadav S."/>
            <person name="Young G."/>
            <person name="Yu Q."/>
            <person name="Zembek L."/>
            <person name="Zhong D."/>
            <person name="Zimmer A."/>
            <person name="Zwirko Z."/>
            <person name="Jaffe D.B."/>
            <person name="Alvarez P."/>
            <person name="Brockman W."/>
            <person name="Butler J."/>
            <person name="Chin C."/>
            <person name="Gnerre S."/>
            <person name="Grabherr M."/>
            <person name="Kleber M."/>
            <person name="Mauceli E."/>
            <person name="MacCallum I."/>
        </authorList>
    </citation>
    <scope>NUCLEOTIDE SEQUENCE [LARGE SCALE GENOMIC DNA]</scope>
    <source>
        <strain evidence="17">Tucson 14030-0811.24</strain>
    </source>
</reference>
<dbReference type="InterPro" id="IPR001199">
    <property type="entry name" value="Cyt_B5-like_heme/steroid-bd"/>
</dbReference>
<dbReference type="STRING" id="7260.B4MSF9"/>
<keyword evidence="2" id="KW-0813">Transport</keyword>
<evidence type="ECO:0000256" key="1">
    <source>
        <dbReference type="ARBA" id="ARBA00004131"/>
    </source>
</evidence>
<evidence type="ECO:0000256" key="8">
    <source>
        <dbReference type="ARBA" id="ARBA00022982"/>
    </source>
</evidence>
<protein>
    <recommendedName>
        <fullName evidence="13">Cytochrome b5</fullName>
    </recommendedName>
</protein>
<name>B4MSF9_DROWI</name>
<dbReference type="PANTHER" id="PTHR19359:SF150">
    <property type="entry name" value="CYTOCHROME B5"/>
    <property type="match status" value="1"/>
</dbReference>
<gene>
    <name evidence="16" type="primary">Dwil\GK19965</name>
    <name evidence="16" type="ORF">Dwil_GK19965</name>
</gene>
<dbReference type="PhylomeDB" id="B4MSF9"/>
<dbReference type="eggNOG" id="KOG0537">
    <property type="taxonomic scope" value="Eukaryota"/>
</dbReference>
<evidence type="ECO:0000256" key="5">
    <source>
        <dbReference type="ARBA" id="ARBA00022723"/>
    </source>
</evidence>
<dbReference type="InParanoid" id="B4MSF9"/>
<dbReference type="FunFam" id="3.10.120.10:FF:000002">
    <property type="entry name" value="Cytochrome b5 type B"/>
    <property type="match status" value="1"/>
</dbReference>
<evidence type="ECO:0000313" key="16">
    <source>
        <dbReference type="EMBL" id="EDW75048.1"/>
    </source>
</evidence>
<keyword evidence="10 14" id="KW-0472">Membrane</keyword>
<keyword evidence="5" id="KW-0479">Metal-binding</keyword>
<dbReference type="PROSITE" id="PS50255">
    <property type="entry name" value="CYTOCHROME_B5_2"/>
    <property type="match status" value="1"/>
</dbReference>
<dbReference type="Pfam" id="PF00173">
    <property type="entry name" value="Cyt-b5"/>
    <property type="match status" value="1"/>
</dbReference>
<evidence type="ECO:0000256" key="3">
    <source>
        <dbReference type="ARBA" id="ARBA00022617"/>
    </source>
</evidence>
<dbReference type="GO" id="GO:0005789">
    <property type="term" value="C:endoplasmic reticulum membrane"/>
    <property type="evidence" value="ECO:0007669"/>
    <property type="project" value="UniProtKB-SubCell"/>
</dbReference>
<evidence type="ECO:0000256" key="11">
    <source>
        <dbReference type="ARBA" id="ARBA00037877"/>
    </source>
</evidence>
<evidence type="ECO:0000256" key="9">
    <source>
        <dbReference type="ARBA" id="ARBA00023004"/>
    </source>
</evidence>
<feature type="domain" description="Cytochrome b5 heme-binding" evidence="15">
    <location>
        <begin position="3"/>
        <end position="79"/>
    </location>
</feature>
<evidence type="ECO:0000256" key="2">
    <source>
        <dbReference type="ARBA" id="ARBA00022448"/>
    </source>
</evidence>
<dbReference type="GO" id="GO:0046872">
    <property type="term" value="F:metal ion binding"/>
    <property type="evidence" value="ECO:0007669"/>
    <property type="project" value="UniProtKB-KW"/>
</dbReference>
<keyword evidence="8" id="KW-0249">Electron transport</keyword>
<keyword evidence="7" id="KW-0492">Microsome</keyword>
<dbReference type="EMBL" id="CH963851">
    <property type="protein sequence ID" value="EDW75048.1"/>
    <property type="molecule type" value="Genomic_DNA"/>
</dbReference>
<dbReference type="SUPFAM" id="SSF55856">
    <property type="entry name" value="Cytochrome b5-like heme/steroid binding domain"/>
    <property type="match status" value="1"/>
</dbReference>
<dbReference type="PANTHER" id="PTHR19359">
    <property type="entry name" value="CYTOCHROME B5"/>
    <property type="match status" value="1"/>
</dbReference>
<evidence type="ECO:0000256" key="4">
    <source>
        <dbReference type="ARBA" id="ARBA00022692"/>
    </source>
</evidence>
<keyword evidence="14" id="KW-1133">Transmembrane helix</keyword>
<dbReference type="KEGG" id="dwi:6641101"/>
<keyword evidence="6" id="KW-0256">Endoplasmic reticulum</keyword>
<evidence type="ECO:0000256" key="7">
    <source>
        <dbReference type="ARBA" id="ARBA00022848"/>
    </source>
</evidence>